<reference evidence="4 5" key="1">
    <citation type="journal article" date="2021" name="Arch. Microbiol.">
        <title>Myceligenerans indicum sp. nov., an actinobacterium isolated from mangrove sediment of Sundarbans, India.</title>
        <authorList>
            <person name="Asha K."/>
            <person name="Bhadury P."/>
        </authorList>
    </citation>
    <scope>NUCLEOTIDE SEQUENCE [LARGE SCALE GENOMIC DNA]</scope>
    <source>
        <strain evidence="4 5">I2</strain>
    </source>
</reference>
<evidence type="ECO:0000313" key="4">
    <source>
        <dbReference type="EMBL" id="MBL0888141.1"/>
    </source>
</evidence>
<evidence type="ECO:0000313" key="5">
    <source>
        <dbReference type="Proteomes" id="UP000675409"/>
    </source>
</evidence>
<gene>
    <name evidence="4" type="ORF">HGK34_17930</name>
</gene>
<organism evidence="4 5">
    <name type="scientific">Myceligenerans indicum</name>
    <dbReference type="NCBI Taxonomy" id="2593663"/>
    <lineage>
        <taxon>Bacteria</taxon>
        <taxon>Bacillati</taxon>
        <taxon>Actinomycetota</taxon>
        <taxon>Actinomycetes</taxon>
        <taxon>Micrococcales</taxon>
        <taxon>Promicromonosporaceae</taxon>
        <taxon>Myceligenerans</taxon>
    </lineage>
</organism>
<evidence type="ECO:0000259" key="3">
    <source>
        <dbReference type="Pfam" id="PF14016"/>
    </source>
</evidence>
<proteinExistence type="predicted"/>
<feature type="domain" description="DUF4232" evidence="3">
    <location>
        <begin position="391"/>
        <end position="523"/>
    </location>
</feature>
<comment type="caution">
    <text evidence="4">The sequence shown here is derived from an EMBL/GenBank/DDBJ whole genome shotgun (WGS) entry which is preliminary data.</text>
</comment>
<dbReference type="Proteomes" id="UP000675409">
    <property type="component" value="Unassembled WGS sequence"/>
</dbReference>
<protein>
    <submittedName>
        <fullName evidence="4">DUF4232 domain-containing protein</fullName>
    </submittedName>
</protein>
<sequence>MTDSPDDPRSSTPAYGPGPTGKVAHSADASAPRLAESPGAPEESSRAPEQQESERSTWRPAAVVAWLAGGLAVLVGAVVVWQAVPDPSTDIQSLPLEVSPSARPLSPETAALLRDIERIDGVASAGSGESTGTPGTGITVELATPLPGPVESQAVADEVLDVVQADGTFREPVTLEATMPGSGADIAVTYTVPDGEPGEYAGLGDDPVSDAVVLIGGAHPVGRVTQVDLRPDRGAVLVSEPGTLRSAADEARRLHLPAGTFRVDDGPGEWLASFQEDAAREVPPDAGLAMIEQVAGMEDVTTALYVPDSDKNSGEPYFEVIIQADPAPVADLLDTVGYADQLGYPVAYKVWGIDESGETSRVGWVSGRTSDGAIAPGGERPDDGVAGVAACTDGDVQLGLPWVDAAAGQRYLGVRATNRSDAPCVLGRRPDVSFLSADGSAPDILREPVGEAGDPVVLEPGDSADSVIQWGAGPTAGGVVLTTAVLVTLPGDDQPVRLAVTDVWGISEGIDLLHGAKARIEPWNPATDSAS</sequence>
<keyword evidence="2" id="KW-0472">Membrane</keyword>
<name>A0ABS1LPC7_9MICO</name>
<evidence type="ECO:0000256" key="2">
    <source>
        <dbReference type="SAM" id="Phobius"/>
    </source>
</evidence>
<dbReference type="RefSeq" id="WP_201849928.1">
    <property type="nucleotide sequence ID" value="NZ_JABBYC010000045.1"/>
</dbReference>
<keyword evidence="2" id="KW-1133">Transmembrane helix</keyword>
<accession>A0ABS1LPC7</accession>
<keyword evidence="2" id="KW-0812">Transmembrane</keyword>
<feature type="region of interest" description="Disordered" evidence="1">
    <location>
        <begin position="1"/>
        <end position="57"/>
    </location>
</feature>
<dbReference type="InterPro" id="IPR025326">
    <property type="entry name" value="DUF4232"/>
</dbReference>
<dbReference type="Pfam" id="PF14016">
    <property type="entry name" value="DUF4232"/>
    <property type="match status" value="1"/>
</dbReference>
<feature type="transmembrane region" description="Helical" evidence="2">
    <location>
        <begin position="63"/>
        <end position="84"/>
    </location>
</feature>
<keyword evidence="5" id="KW-1185">Reference proteome</keyword>
<evidence type="ECO:0000256" key="1">
    <source>
        <dbReference type="SAM" id="MobiDB-lite"/>
    </source>
</evidence>
<dbReference type="EMBL" id="JABBYC010000045">
    <property type="protein sequence ID" value="MBL0888141.1"/>
    <property type="molecule type" value="Genomic_DNA"/>
</dbReference>